<dbReference type="GO" id="GO:0047596">
    <property type="term" value="F:6-methylsalicylate decarboxylase activity"/>
    <property type="evidence" value="ECO:0007669"/>
    <property type="project" value="UniProtKB-EC"/>
</dbReference>
<feature type="domain" description="Amidohydrolase-related" evidence="10">
    <location>
        <begin position="32"/>
        <end position="302"/>
    </location>
</feature>
<evidence type="ECO:0000256" key="3">
    <source>
        <dbReference type="ARBA" id="ARBA00022793"/>
    </source>
</evidence>
<name>A0A0G2H8P7_PHACM</name>
<dbReference type="SUPFAM" id="SSF51556">
    <property type="entry name" value="Metallo-dependent hydrolases"/>
    <property type="match status" value="1"/>
</dbReference>
<evidence type="ECO:0000313" key="12">
    <source>
        <dbReference type="Proteomes" id="UP000053317"/>
    </source>
</evidence>
<dbReference type="Gene3D" id="3.20.20.140">
    <property type="entry name" value="Metal-dependent hydrolases"/>
    <property type="match status" value="1"/>
</dbReference>
<keyword evidence="3 8" id="KW-0210">Decarboxylase</keyword>
<keyword evidence="12" id="KW-1185">Reference proteome</keyword>
<keyword evidence="5 8" id="KW-0456">Lyase</keyword>
<dbReference type="GO" id="GO:0019748">
    <property type="term" value="P:secondary metabolic process"/>
    <property type="evidence" value="ECO:0007669"/>
    <property type="project" value="TreeGrafter"/>
</dbReference>
<proteinExistence type="inferred from homology"/>
<comment type="catalytic activity">
    <reaction evidence="6">
        <text>6-methylsalicylate + H(+) = 3-methylphenol + CO2</text>
        <dbReference type="Rhea" id="RHEA:23112"/>
        <dbReference type="ChEBI" id="CHEBI:15378"/>
        <dbReference type="ChEBI" id="CHEBI:16526"/>
        <dbReference type="ChEBI" id="CHEBI:17231"/>
        <dbReference type="ChEBI" id="CHEBI:36658"/>
        <dbReference type="EC" id="4.1.1.52"/>
    </reaction>
    <physiologicalReaction direction="left-to-right" evidence="6">
        <dbReference type="Rhea" id="RHEA:23113"/>
    </physiologicalReaction>
</comment>
<dbReference type="EMBL" id="LCWF01000053">
    <property type="protein sequence ID" value="KKY24990.1"/>
    <property type="molecule type" value="Genomic_DNA"/>
</dbReference>
<dbReference type="InterPro" id="IPR032465">
    <property type="entry name" value="ACMSD"/>
</dbReference>
<evidence type="ECO:0000256" key="4">
    <source>
        <dbReference type="ARBA" id="ARBA00022833"/>
    </source>
</evidence>
<keyword evidence="2" id="KW-0479">Metal-binding</keyword>
<accession>A0A0G2H8P7</accession>
<dbReference type="PANTHER" id="PTHR21240:SF29">
    <property type="entry name" value="AMIDOHYDROLASE-RELATED DOMAIN-CONTAINING PROTEIN"/>
    <property type="match status" value="1"/>
</dbReference>
<dbReference type="Proteomes" id="UP000053317">
    <property type="component" value="Unassembled WGS sequence"/>
</dbReference>
<dbReference type="GO" id="GO:0005829">
    <property type="term" value="C:cytosol"/>
    <property type="evidence" value="ECO:0007669"/>
    <property type="project" value="TreeGrafter"/>
</dbReference>
<gene>
    <name evidence="11" type="ORF">UCRPC4_g02211</name>
</gene>
<dbReference type="AlphaFoldDB" id="A0A0G2H8P7"/>
<organism evidence="11 12">
    <name type="scientific">Phaeomoniella chlamydospora</name>
    <name type="common">Phaeoacremonium chlamydosporum</name>
    <dbReference type="NCBI Taxonomy" id="158046"/>
    <lineage>
        <taxon>Eukaryota</taxon>
        <taxon>Fungi</taxon>
        <taxon>Dikarya</taxon>
        <taxon>Ascomycota</taxon>
        <taxon>Pezizomycotina</taxon>
        <taxon>Eurotiomycetes</taxon>
        <taxon>Chaetothyriomycetidae</taxon>
        <taxon>Phaeomoniellales</taxon>
        <taxon>Phaeomoniellaceae</taxon>
        <taxon>Phaeomoniella</taxon>
    </lineage>
</organism>
<dbReference type="GO" id="GO:0016787">
    <property type="term" value="F:hydrolase activity"/>
    <property type="evidence" value="ECO:0007669"/>
    <property type="project" value="InterPro"/>
</dbReference>
<evidence type="ECO:0000256" key="2">
    <source>
        <dbReference type="ARBA" id="ARBA00022723"/>
    </source>
</evidence>
<dbReference type="GO" id="GO:0046872">
    <property type="term" value="F:metal ion binding"/>
    <property type="evidence" value="ECO:0007669"/>
    <property type="project" value="UniProtKB-KW"/>
</dbReference>
<comment type="caution">
    <text evidence="11">The sequence shown here is derived from an EMBL/GenBank/DDBJ whole genome shotgun (WGS) entry which is preliminary data.</text>
</comment>
<feature type="region of interest" description="Disordered" evidence="9">
    <location>
        <begin position="1"/>
        <end position="21"/>
    </location>
</feature>
<protein>
    <recommendedName>
        <fullName evidence="7">6-methylsalicylate decarboxylase</fullName>
        <ecNumber evidence="7">4.1.1.52</ecNumber>
    </recommendedName>
</protein>
<dbReference type="PANTHER" id="PTHR21240">
    <property type="entry name" value="2-AMINO-3-CARBOXYLMUCONATE-6-SEMIALDEHYDE DECARBOXYLASE"/>
    <property type="match status" value="1"/>
</dbReference>
<dbReference type="OrthoDB" id="2832284at2759"/>
<dbReference type="InterPro" id="IPR032466">
    <property type="entry name" value="Metal_Hydrolase"/>
</dbReference>
<keyword evidence="4" id="KW-0862">Zinc</keyword>
<evidence type="ECO:0000313" key="11">
    <source>
        <dbReference type="EMBL" id="KKY24990.1"/>
    </source>
</evidence>
<dbReference type="InterPro" id="IPR006680">
    <property type="entry name" value="Amidohydro-rel"/>
</dbReference>
<reference evidence="11 12" key="2">
    <citation type="submission" date="2015-05" db="EMBL/GenBank/DDBJ databases">
        <authorList>
            <person name="Morales-Cruz A."/>
            <person name="Amrine K.C."/>
            <person name="Cantu D."/>
        </authorList>
    </citation>
    <scope>NUCLEOTIDE SEQUENCE [LARGE SCALE GENOMIC DNA]</scope>
    <source>
        <strain evidence="11">UCRPC4</strain>
    </source>
</reference>
<evidence type="ECO:0000256" key="9">
    <source>
        <dbReference type="SAM" id="MobiDB-lite"/>
    </source>
</evidence>
<dbReference type="Pfam" id="PF04909">
    <property type="entry name" value="Amidohydro_2"/>
    <property type="match status" value="1"/>
</dbReference>
<evidence type="ECO:0000256" key="6">
    <source>
        <dbReference type="ARBA" id="ARBA00036832"/>
    </source>
</evidence>
<dbReference type="EC" id="4.1.1.52" evidence="7"/>
<evidence type="ECO:0000256" key="7">
    <source>
        <dbReference type="ARBA" id="ARBA00038889"/>
    </source>
</evidence>
<evidence type="ECO:0000256" key="5">
    <source>
        <dbReference type="ARBA" id="ARBA00023239"/>
    </source>
</evidence>
<evidence type="ECO:0000256" key="8">
    <source>
        <dbReference type="RuleBase" id="RU366045"/>
    </source>
</evidence>
<reference evidence="11 12" key="1">
    <citation type="submission" date="2015-05" db="EMBL/GenBank/DDBJ databases">
        <title>Distinctive expansion of gene families associated with plant cell wall degradation and secondary metabolism in the genomes of grapevine trunk pathogens.</title>
        <authorList>
            <person name="Lawrence D.P."/>
            <person name="Travadon R."/>
            <person name="Rolshausen P.E."/>
            <person name="Baumgartner K."/>
        </authorList>
    </citation>
    <scope>NUCLEOTIDE SEQUENCE [LARGE SCALE GENOMIC DNA]</scope>
    <source>
        <strain evidence="11">UCRPC4</strain>
    </source>
</reference>
<sequence length="307" mass="34142">MLEALKSGGGPMPNLKSAGPRIPSWSPESSIDYMNGVGARTAILSFPITFAFPREKSPAICRQVNGYAAQVRNNEPRKFGFLAAIPSLLDTEAALSEIRHAFDNLKADGVMLLTRYEDKYLGHPDFVPIWEELNKRSSVVLVHPGTTFASAMINKYVDPSVAEFPHETTTTSLDMIMNNTVRASPNCKIILSHAGGTLPYLLRRATALIPIFAAHIDPPPKPIHEIIEDSKAFYFDLALSSTSYTLDTLLRNFPRDHILYGSDYPFAPTPATTALAKELDEYDMDDETRDMIYWKNAEALFPRLKSC</sequence>
<comment type="similarity">
    <text evidence="1">Belongs to the metallo-dependent hydrolases superfamily. ACMSD family.</text>
</comment>
<evidence type="ECO:0000256" key="1">
    <source>
        <dbReference type="ARBA" id="ARBA00005871"/>
    </source>
</evidence>
<evidence type="ECO:0000259" key="10">
    <source>
        <dbReference type="Pfam" id="PF04909"/>
    </source>
</evidence>